<keyword evidence="2" id="KW-1185">Reference proteome</keyword>
<accession>A0A0B4XB02</accession>
<geneLocation type="plasmid" evidence="1 2">
    <name>pRgalR602b</name>
</geneLocation>
<evidence type="ECO:0000313" key="2">
    <source>
        <dbReference type="Proteomes" id="UP000031368"/>
    </source>
</evidence>
<evidence type="ECO:0000313" key="1">
    <source>
        <dbReference type="EMBL" id="AJD43788.1"/>
    </source>
</evidence>
<keyword evidence="1" id="KW-0614">Plasmid</keyword>
<dbReference type="EMBL" id="CP006879">
    <property type="protein sequence ID" value="AJD43788.1"/>
    <property type="molecule type" value="Genomic_DNA"/>
</dbReference>
<sequence>MPSDLSSPPHRVFDMSDCWISRKPLTSVQKIFSELASAQLARLLKLHFGEAARLPIDDHMPM</sequence>
<name>A0A0B4XB02_9HYPH</name>
<dbReference type="Proteomes" id="UP000031368">
    <property type="component" value="Plasmid pRgalR602b"/>
</dbReference>
<dbReference type="KEGG" id="rga:RGR602_PB00251"/>
<protein>
    <submittedName>
        <fullName evidence="1">Uncharacterized protein</fullName>
    </submittedName>
</protein>
<proteinExistence type="predicted"/>
<dbReference type="HOGENOM" id="CLU_2901082_0_0_5"/>
<reference evidence="1 2" key="1">
    <citation type="submission" date="2013-11" db="EMBL/GenBank/DDBJ databases">
        <title>Complete genome sequence of Rhizobium gallicum bv. gallicum R602.</title>
        <authorList>
            <person name="Bustos P."/>
            <person name="Santamaria R.I."/>
            <person name="Lozano L."/>
            <person name="Acosta J.L."/>
            <person name="Ormeno-Orrillo E."/>
            <person name="Rogel M.A."/>
            <person name="Romero D."/>
            <person name="Cevallos M.A."/>
            <person name="Martinez-Romero E."/>
            <person name="Gonzalez V."/>
        </authorList>
    </citation>
    <scope>NUCLEOTIDE SEQUENCE [LARGE SCALE GENOMIC DNA]</scope>
    <source>
        <strain evidence="1 2">R602</strain>
        <plasmid evidence="1 2">pRgalR602b</plasmid>
    </source>
</reference>
<dbReference type="AlphaFoldDB" id="A0A0B4XB02"/>
<organism evidence="1 2">
    <name type="scientific">Rhizobium gallicum bv. gallicum R602sp</name>
    <dbReference type="NCBI Taxonomy" id="1041138"/>
    <lineage>
        <taxon>Bacteria</taxon>
        <taxon>Pseudomonadati</taxon>
        <taxon>Pseudomonadota</taxon>
        <taxon>Alphaproteobacteria</taxon>
        <taxon>Hyphomicrobiales</taxon>
        <taxon>Rhizobiaceae</taxon>
        <taxon>Rhizobium/Agrobacterium group</taxon>
        <taxon>Rhizobium</taxon>
    </lineage>
</organism>
<gene>
    <name evidence="1" type="ORF">RGR602_PB00251</name>
</gene>